<dbReference type="EMBL" id="LR861803">
    <property type="protein sequence ID" value="CAD1788703.1"/>
    <property type="molecule type" value="Genomic_DNA"/>
</dbReference>
<dbReference type="InterPro" id="IPR036086">
    <property type="entry name" value="ParB/Sulfiredoxin_sf"/>
</dbReference>
<evidence type="ECO:0000313" key="2">
    <source>
        <dbReference type="EMBL" id="CAD1788703.1"/>
    </source>
</evidence>
<sequence length="376" mass="41961">MPSKNVVFEQIEDIAPEGLVFDIQNPRLEDGVDGNEPTSEKEIIQWLRNLAALDELISSITHNGFKRIEPLVIHGPDGGPYTVLEGNRRLACIRLLKNTALADELGVSVPRPVPPSVLDSIQTVPVYRVHNPSDARAFIGFKHINGPHRWESFAKAKYVTSWWLDERETGLTINEIADRLGDDNNTIRNMIAGMLVLEQGKRIGFEISDRANKGRFAFSHLYTALSRAEYMDHLGLRKGWAQKLEVDPIPVEKSEELSEVLLYLYGSKSQKKPSLIKSQNPDLAHLGEALRNNIALHVLRGGASLQEARQEFRPPETMLNELLVTINLRLREATQLAARAETLPEALAEIAKEIHTQAKGLTLLVSAAMKGKQGQE</sequence>
<reference evidence="1 3" key="1">
    <citation type="submission" date="2020-07" db="EMBL/GenBank/DDBJ databases">
        <authorList>
            <person name="Teixeira M."/>
        </authorList>
    </citation>
    <scope>NUCLEOTIDE SEQUENCE</scope>
    <source>
        <strain evidence="2">1</strain>
        <strain evidence="1">Xanthomonas sp. CPBF 367</strain>
    </source>
</reference>
<evidence type="ECO:0000313" key="1">
    <source>
        <dbReference type="EMBL" id="CAD0317625.1"/>
    </source>
</evidence>
<dbReference type="EMBL" id="LR824641">
    <property type="protein sequence ID" value="CAD0317625.1"/>
    <property type="molecule type" value="Genomic_DNA"/>
</dbReference>
<dbReference type="CDD" id="cd16387">
    <property type="entry name" value="ParB_N_Srx"/>
    <property type="match status" value="1"/>
</dbReference>
<protein>
    <submittedName>
        <fullName evidence="1">Chromosome partitioning protein ParB</fullName>
    </submittedName>
</protein>
<name>A0A8E4DSL6_9XANT</name>
<proteinExistence type="predicted"/>
<organism evidence="1">
    <name type="scientific">Xanthomonas euroxanthea</name>
    <dbReference type="NCBI Taxonomy" id="2259622"/>
    <lineage>
        <taxon>Bacteria</taxon>
        <taxon>Pseudomonadati</taxon>
        <taxon>Pseudomonadota</taxon>
        <taxon>Gammaproteobacteria</taxon>
        <taxon>Lysobacterales</taxon>
        <taxon>Lysobacteraceae</taxon>
        <taxon>Xanthomonas</taxon>
    </lineage>
</organism>
<dbReference type="SUPFAM" id="SSF110849">
    <property type="entry name" value="ParB/Sulfiredoxin"/>
    <property type="match status" value="1"/>
</dbReference>
<accession>A0A8E4DSL6</accession>
<dbReference type="AlphaFoldDB" id="A0A8E4DSL6"/>
<dbReference type="Proteomes" id="UP000515493">
    <property type="component" value="Chromosome"/>
</dbReference>
<dbReference type="KEGG" id="xeu:XSP_001032"/>
<gene>
    <name evidence="1" type="ORF">XSP_001032</name>
</gene>
<evidence type="ECO:0000313" key="3">
    <source>
        <dbReference type="Proteomes" id="UP000515493"/>
    </source>
</evidence>